<evidence type="ECO:0000256" key="3">
    <source>
        <dbReference type="ARBA" id="ARBA00022525"/>
    </source>
</evidence>
<proteinExistence type="inferred from homology"/>
<keyword evidence="7" id="KW-0812">Transmembrane</keyword>
<dbReference type="KEGG" id="cpho:CPHO_11305"/>
<name>A0A1L7D5F2_9CORY</name>
<evidence type="ECO:0000313" key="10">
    <source>
        <dbReference type="Proteomes" id="UP000185491"/>
    </source>
</evidence>
<evidence type="ECO:0000256" key="6">
    <source>
        <dbReference type="SAM" id="MobiDB-lite"/>
    </source>
</evidence>
<comment type="similarity">
    <text evidence="1">Belongs to the serine-aspartate repeat-containing protein (SDr) family.</text>
</comment>
<feature type="region of interest" description="Disordered" evidence="6">
    <location>
        <begin position="60"/>
        <end position="90"/>
    </location>
</feature>
<evidence type="ECO:0000256" key="1">
    <source>
        <dbReference type="ARBA" id="ARBA00007257"/>
    </source>
</evidence>
<feature type="transmembrane region" description="Helical" evidence="7">
    <location>
        <begin position="3241"/>
        <end position="3261"/>
    </location>
</feature>
<keyword evidence="7" id="KW-0472">Membrane</keyword>
<evidence type="ECO:0000256" key="2">
    <source>
        <dbReference type="ARBA" id="ARBA00022512"/>
    </source>
</evidence>
<evidence type="ECO:0000256" key="5">
    <source>
        <dbReference type="ARBA" id="ARBA00023088"/>
    </source>
</evidence>
<feature type="compositionally biased region" description="Acidic residues" evidence="6">
    <location>
        <begin position="60"/>
        <end position="72"/>
    </location>
</feature>
<dbReference type="InterPro" id="IPR013783">
    <property type="entry name" value="Ig-like_fold"/>
</dbReference>
<dbReference type="InterPro" id="IPR019931">
    <property type="entry name" value="LPXTG_anchor"/>
</dbReference>
<dbReference type="RefSeq" id="WP_075735892.1">
    <property type="nucleotide sequence ID" value="NZ_CP009249.1"/>
</dbReference>
<dbReference type="PANTHER" id="PTHR36108">
    <property type="entry name" value="COLOSSIN-B-RELATED"/>
    <property type="match status" value="1"/>
</dbReference>
<gene>
    <name evidence="9" type="ORF">CPHO_11305</name>
</gene>
<feature type="transmembrane region" description="Helical" evidence="7">
    <location>
        <begin position="12"/>
        <end position="30"/>
    </location>
</feature>
<dbReference type="PROSITE" id="PS50847">
    <property type="entry name" value="GRAM_POS_ANCHORING"/>
    <property type="match status" value="1"/>
</dbReference>
<accession>A0A1L7D5F2</accession>
<dbReference type="InterPro" id="IPR041033">
    <property type="entry name" value="SpaA_PFL_dom_1"/>
</dbReference>
<dbReference type="PANTHER" id="PTHR36108:SF13">
    <property type="entry name" value="COLOSSIN-B-RELATED"/>
    <property type="match status" value="1"/>
</dbReference>
<keyword evidence="3" id="KW-0964">Secreted</keyword>
<organism evidence="9 10">
    <name type="scientific">Corynebacterium phocae</name>
    <dbReference type="NCBI Taxonomy" id="161895"/>
    <lineage>
        <taxon>Bacteria</taxon>
        <taxon>Bacillati</taxon>
        <taxon>Actinomycetota</taxon>
        <taxon>Actinomycetes</taxon>
        <taxon>Mycobacteriales</taxon>
        <taxon>Corynebacteriaceae</taxon>
        <taxon>Corynebacterium</taxon>
    </lineage>
</organism>
<evidence type="ECO:0000259" key="8">
    <source>
        <dbReference type="PROSITE" id="PS50847"/>
    </source>
</evidence>
<keyword evidence="4" id="KW-0732">Signal</keyword>
<dbReference type="EMBL" id="CP009249">
    <property type="protein sequence ID" value="APT93374.1"/>
    <property type="molecule type" value="Genomic_DNA"/>
</dbReference>
<dbReference type="Pfam" id="PF17802">
    <property type="entry name" value="SpaA"/>
    <property type="match status" value="19"/>
</dbReference>
<keyword evidence="5" id="KW-0572">Peptidoglycan-anchor</keyword>
<dbReference type="Gene3D" id="2.60.40.10">
    <property type="entry name" value="Immunoglobulins"/>
    <property type="match status" value="20"/>
</dbReference>
<keyword evidence="7" id="KW-1133">Transmembrane helix</keyword>
<dbReference type="OrthoDB" id="4426787at2"/>
<dbReference type="SUPFAM" id="SSF49478">
    <property type="entry name" value="Cna protein B-type domain"/>
    <property type="match status" value="12"/>
</dbReference>
<reference evidence="9 10" key="1">
    <citation type="submission" date="2014-08" db="EMBL/GenBank/DDBJ databases">
        <title>Complete genome sequence of Corynebacterium phocae M408/89/1(T)(=DSM 44612(T)), isolated from the common seal (Phoca vitulina).</title>
        <authorList>
            <person name="Ruckert C."/>
            <person name="Albersmeier A."/>
            <person name="Winkler A."/>
            <person name="Kalinowski J."/>
        </authorList>
    </citation>
    <scope>NUCLEOTIDE SEQUENCE [LARGE SCALE GENOMIC DNA]</scope>
    <source>
        <strain evidence="9 10">M408/89/1</strain>
    </source>
</reference>
<dbReference type="SUPFAM" id="SSF117074">
    <property type="entry name" value="Hypothetical protein PA1324"/>
    <property type="match status" value="2"/>
</dbReference>
<protein>
    <recommendedName>
        <fullName evidence="8">Gram-positive cocci surface proteins LPxTG domain-containing protein</fullName>
    </recommendedName>
</protein>
<dbReference type="Proteomes" id="UP000185491">
    <property type="component" value="Chromosome"/>
</dbReference>
<feature type="region of interest" description="Disordered" evidence="6">
    <location>
        <begin position="3158"/>
        <end position="3234"/>
    </location>
</feature>
<evidence type="ECO:0000256" key="7">
    <source>
        <dbReference type="SAM" id="Phobius"/>
    </source>
</evidence>
<evidence type="ECO:0000313" key="9">
    <source>
        <dbReference type="EMBL" id="APT93374.1"/>
    </source>
</evidence>
<dbReference type="GO" id="GO:0005975">
    <property type="term" value="P:carbohydrate metabolic process"/>
    <property type="evidence" value="ECO:0007669"/>
    <property type="project" value="UniProtKB-ARBA"/>
</dbReference>
<feature type="domain" description="Gram-positive cocci surface proteins LPxTG" evidence="8">
    <location>
        <begin position="3234"/>
        <end position="3266"/>
    </location>
</feature>
<evidence type="ECO:0000256" key="4">
    <source>
        <dbReference type="ARBA" id="ARBA00022729"/>
    </source>
</evidence>
<sequence>MFSDFLNSRRTIIPWILFVIGALFFVQVAVPVTAQTPGDQPALVEVESVPPVVPVLEGQEAGEEVVSEEGPGDIDPAPLPELSETPPGDVGAQAVRADLRESQSVNQKIRMDFGSTDRFENEISEDKTEYWSGEAIGTTAFLDFSGPVRNLVMTLKVPKVKVDGELVIGGSGPGNSPNFTAKGEMETREDDEAWYRTYHLGNPEAGNLGLPFTFSFLNGVTPNGTTVTPTMTVEADNFGPETLEITYTARVADEYATDLRLRRKTDSFWKDGVLEYQWDVAQATNETPLETKQGTELFFTYYMCANPTTADGVAPPAGLGIYTPESVTYEITPPEGAELLSRTAKYWTWKTDAHKVLTRTMNWARNERDFNCKRSNYGLELNLTYPNLPVYEDDGTTLKHYPVQLNTYVNYAEGDERKYAGNDEETLRFNPRIKDFRGDRQVSMYKYPTVPSYEAYDAARYKTHDYVYDGKALAFGWRQGVIYSNGGSYVNPEDVSPGIYTPEKRKQLPGIAWRIMIKQNNNGTDFQNPTGGKVDYLHEFTDFGLSEGLYYQEIHFGLKWLTTTSDKTKEEVIETIDGTGNFVYGILADGSEELLAEDVKVGQSVAIKDTARKFTAIKVKYKAPILLNDVQLPFHIHAFPTAAESELWANREIEDNQKTYQNRVKATITQDSPTGEVYQPYAEGQEGYFNEYGDKTRWSNHETEEPYNAVRVVGINPKLSMEILSTKFTDVKGRDYKAVHAKFKPETQTTSYNNCEGVELVPAECSRVKTIMVKTQPKGDWGGLPQTLENLRQIVLLPAGVEYANTVGQIYDNSLHWGEGEPEVVENFNGTGQTAIIYSFGDVVVEQPQSNHPYRDSYSTMLNLDFGRHAEIGLNTIKSYTVWDNSKQITATESDRGGTVYPDEKDLDRDGDTTENFVEARRQVLVTGPRQLVTRIEVSHNDNQGWVFNAPPQDLDEDLYYRLNVVNNSYTDSNNISLLGVLPTTEDYKLATPDGENPPVTWTDAEGATHTYSGFSTPLQPVEGTDSPVVRIVDEAGDDISDQYEVFFTTAKQTPRIDSITTDATWVAAADVTDWSAVTAVKMDLKPGSILASGKSARLVLRAKMPYDEPVLYGKTMADVEDGVRAVAGIAVSENNAGYLEGNEVTSEPVRYRVAGVVFRDLNANGIRDEGENLLPEHEWKLVNADGEVVTDPNGENPVQGTAGAYDRVVFPRGGERRIEFAKTAEDEAQFFFWTHADRTPGADSPAVSDVDNNGVAGGIDLNPANRFAERNAGLAGTRNIILTKTSTVGGGALAGAEFTLEWKNWLESEKPGDGAVVEPTQRVWTVTTDSEGKATFADIPYGQYTLTEVTAPAGHKKADSRDITVDNSDIQVDADGNRSPIETTVVDALSIDDVRINKVDQDGNALAGATFELVSQETGEDGSQLRVSVTSGEDGIVAFPDVPWGEYTLTESTVPNGYEAATEPRTFVLGEDGFQEKVTNEDGSTTLVSPPGGKPWQVENRKKLGTVTAIKHDANGQLLEGAEFGLFAVTGENNDVAETAAYKATSTAEAVNLTFTDVDWGTYVLKEISAPAGYLVSETALEVVIDADHLAVNITEPFINQPKPSVINLKKVDSATKAGLQGATFTLTKAGQAAEDAVSAVSGEDGTVSFTDVAPGVYTVTEVTAPTGYADITADAPGFTRQIEVGPGALASAAETADKLTYNLGEVDNVRKPGTVTVRKADATDNANLQGASFELKHVAGIGGGALMDPATRTAETGEDGLVTFADLEWGTYELTETAAPAGYRPSTDVVTIKVGAENLSPATQVVTNERIPGQITVTKQDEAAAPLGGAEIGLFAPDAQGEFTVQTDSQTTDAQDGTVTFTDVEWGNYQVREIAAPEGYALSTKAIDVTIGAQNFDQKSGTVVVDAGVITDTQIRGSVTFTKKSDKGESGEPLPGVTFGLFKDGQTAAAYEATSGADGKVNFTDVLYGTYKLREIQTPEGYVPLGQDIEVTISTDGQEVTLDDVTNNQIRGSITLAKADATSKAPLAGAEFELVAKDNPDVVLDTQTSAADGTVTFADRVYGEYIVREKAAPAGYTATTTPLEANVENDEETIELGTVTNDRRDASVSLTKLGEDATPLAGAEFGLFAVDENGVASESPSVTAVSGDDGAVSFEAVPWGTYVLKETNAPTGWLLSTESKQVTVGATALNVDAGSIKNARIMGAVQLEKKSDDGSVLPGVEFGLFAKDDLATPVARQISGEDGKVKFVDVAYGEYVVRELAPLEGYLPYGEDLAVSVTEHDKTYDLGEVINVPIRGSITLTKTDKTTGDPLSGATFLLFAKGADTTDPQAALDTQTSGEDGTLTFADVLYGEYVVVESAAPQGWTATEKQLTAAVVNDQERVNLGEVANPRIPGTVTVSKVDAEGAPLAGAEFGLFAVDENGVASESPSVTAVSGDDGVVSFEVVPWGTYVLKETNAPTGWLLSTESKQVTVGATALNVDAGSIKNARIRGAVQLEKKSDNGSVLPGVEFGLFAKDDLATPVARQTSGEDGKVKFVDVAYGEYVVRELAPLEGYLPYGEDLAVSVTEHDKTYDLGEVINVPIRGSITLTKTDKTTGDPLSGATFLLFAKGADTADSQAALDTQTSGEDGTLTFADVLYGEYVVVESAAPQGWTATEKQLTAAVVNDQERVNLGEVANPRIPGTVTVSKVDAEGAPLAGAEFGLFAAGQTVPVAKAKSAEDGFATFIDVEWGTYQLREIAAPVGYTKSGTVIDVELGPQNEVVAAGEVTNTKILGEVSVVKKSGEAEDGQRALSGAEFGLFLKTEQGVADAATLKATTGETGKATFTDVPWGTYVLKETVAPEGFVLSAETKDVVVGATSPVTDAGEVLNNAIRATVTAVKQSEAGAVLPGVEFGLFLAGEDGTIAADATPAYRGVTGEDGRVTFEDVRYGAYELQEIKPLEGFEPLDRPLGVLVTEANVTVDLGVVNNKHTRGSVHAVKVDSETGKPLAGAVFEIFAQGEGGQSTALDTQSSNADGEVTFLNRTFGTYLVREKAAPQGYVLNAEEFEVTIDSDGQVVELGKIANKPIRGTVEVHKIAADTKRPLAGAEFEVSALSVDGVEPGKVLAAAKSDKDGVVTFPNLKFGTYRIVETKAPKGYQLSKDAAVEVEVTTDGTVVDAGTVTNKPIPEDTPPPSGSGGFLDWIKGVVSGGKSPSGTPPHPSGDKPQSPGTSEVKSPADTAVEKPTSISGRGLANTGANVGLVAGLALALILSGLGLLFLRRRRD</sequence>
<keyword evidence="2" id="KW-0134">Cell wall</keyword>
<keyword evidence="10" id="KW-1185">Reference proteome</keyword>